<evidence type="ECO:0000256" key="1">
    <source>
        <dbReference type="SAM" id="Coils"/>
    </source>
</evidence>
<dbReference type="Gene3D" id="1.20.5.340">
    <property type="match status" value="1"/>
</dbReference>
<dbReference type="EMBL" id="MCGE01000010">
    <property type="protein sequence ID" value="ORZ17049.1"/>
    <property type="molecule type" value="Genomic_DNA"/>
</dbReference>
<keyword evidence="2" id="KW-1133">Transmembrane helix</keyword>
<evidence type="ECO:0000313" key="4">
    <source>
        <dbReference type="Proteomes" id="UP000193560"/>
    </source>
</evidence>
<name>A0A1X2II75_9FUNG</name>
<feature type="coiled-coil region" evidence="1">
    <location>
        <begin position="20"/>
        <end position="113"/>
    </location>
</feature>
<keyword evidence="2" id="KW-0472">Membrane</keyword>
<sequence>MLPSKDHQYQRNCNKMTIVMNKLKEEMERYTYLLDDTEKTMKEYENDIDVTLNQLQILEKKIKEMNLKTEVYTERQANISNYLETITKDNNRVKSAQRKQKKLNDRIDKWKGERDPMHQFSFILTAYERMKKLDRYTQAFWDIGFYILIILSLLFISFMSLS</sequence>
<organism evidence="3 4">
    <name type="scientific">Absidia repens</name>
    <dbReference type="NCBI Taxonomy" id="90262"/>
    <lineage>
        <taxon>Eukaryota</taxon>
        <taxon>Fungi</taxon>
        <taxon>Fungi incertae sedis</taxon>
        <taxon>Mucoromycota</taxon>
        <taxon>Mucoromycotina</taxon>
        <taxon>Mucoromycetes</taxon>
        <taxon>Mucorales</taxon>
        <taxon>Cunninghamellaceae</taxon>
        <taxon>Absidia</taxon>
    </lineage>
</organism>
<dbReference type="SUPFAM" id="SSF57997">
    <property type="entry name" value="Tropomyosin"/>
    <property type="match status" value="1"/>
</dbReference>
<evidence type="ECO:0000256" key="2">
    <source>
        <dbReference type="SAM" id="Phobius"/>
    </source>
</evidence>
<feature type="transmembrane region" description="Helical" evidence="2">
    <location>
        <begin position="139"/>
        <end position="161"/>
    </location>
</feature>
<keyword evidence="4" id="KW-1185">Reference proteome</keyword>
<comment type="caution">
    <text evidence="3">The sequence shown here is derived from an EMBL/GenBank/DDBJ whole genome shotgun (WGS) entry which is preliminary data.</text>
</comment>
<gene>
    <name evidence="3" type="ORF">BCR42DRAFT_25255</name>
</gene>
<accession>A0A1X2II75</accession>
<keyword evidence="2" id="KW-0812">Transmembrane</keyword>
<keyword evidence="1" id="KW-0175">Coiled coil</keyword>
<proteinExistence type="predicted"/>
<dbReference type="OrthoDB" id="2274227at2759"/>
<protein>
    <submittedName>
        <fullName evidence="3">Uncharacterized protein</fullName>
    </submittedName>
</protein>
<dbReference type="Proteomes" id="UP000193560">
    <property type="component" value="Unassembled WGS sequence"/>
</dbReference>
<dbReference type="AlphaFoldDB" id="A0A1X2II75"/>
<evidence type="ECO:0000313" key="3">
    <source>
        <dbReference type="EMBL" id="ORZ17049.1"/>
    </source>
</evidence>
<reference evidence="3 4" key="1">
    <citation type="submission" date="2016-07" db="EMBL/GenBank/DDBJ databases">
        <title>Pervasive Adenine N6-methylation of Active Genes in Fungi.</title>
        <authorList>
            <consortium name="DOE Joint Genome Institute"/>
            <person name="Mondo S.J."/>
            <person name="Dannebaum R.O."/>
            <person name="Kuo R.C."/>
            <person name="Labutti K."/>
            <person name="Haridas S."/>
            <person name="Kuo A."/>
            <person name="Salamov A."/>
            <person name="Ahrendt S.R."/>
            <person name="Lipzen A."/>
            <person name="Sullivan W."/>
            <person name="Andreopoulos W.B."/>
            <person name="Clum A."/>
            <person name="Lindquist E."/>
            <person name="Daum C."/>
            <person name="Ramamoorthy G.K."/>
            <person name="Gryganskyi A."/>
            <person name="Culley D."/>
            <person name="Magnuson J.K."/>
            <person name="James T.Y."/>
            <person name="O'Malley M.A."/>
            <person name="Stajich J.E."/>
            <person name="Spatafora J.W."/>
            <person name="Visel A."/>
            <person name="Grigoriev I.V."/>
        </authorList>
    </citation>
    <scope>NUCLEOTIDE SEQUENCE [LARGE SCALE GENOMIC DNA]</scope>
    <source>
        <strain evidence="3 4">NRRL 1336</strain>
    </source>
</reference>